<evidence type="ECO:0000313" key="1">
    <source>
        <dbReference type="EMBL" id="KGA93129.1"/>
    </source>
</evidence>
<reference evidence="1 2" key="1">
    <citation type="submission" date="2014-06" db="EMBL/GenBank/DDBJ databases">
        <title>Draft genome sequence of iron oxidizing acidophile Leptospirillum ferriphilum DSM14647.</title>
        <authorList>
            <person name="Cardenas J.P."/>
            <person name="Lazcano M."/>
            <person name="Ossandon F.J."/>
            <person name="Corbett M."/>
            <person name="Holmes D.S."/>
            <person name="Watkin E."/>
        </authorList>
    </citation>
    <scope>NUCLEOTIDE SEQUENCE [LARGE SCALE GENOMIC DNA]</scope>
    <source>
        <strain evidence="1 2">DSM 14647</strain>
    </source>
</reference>
<proteinExistence type="predicted"/>
<protein>
    <submittedName>
        <fullName evidence="1">Uncharacterized protein</fullName>
    </submittedName>
</protein>
<evidence type="ECO:0000313" key="2">
    <source>
        <dbReference type="Proteomes" id="UP000029452"/>
    </source>
</evidence>
<gene>
    <name evidence="1" type="ORF">LptCag_1824</name>
</gene>
<name>A0A094X3I6_9BACT</name>
<dbReference type="Proteomes" id="UP000029452">
    <property type="component" value="Unassembled WGS sequence"/>
</dbReference>
<organism evidence="1 2">
    <name type="scientific">Leptospirillum ferriphilum</name>
    <dbReference type="NCBI Taxonomy" id="178606"/>
    <lineage>
        <taxon>Bacteria</taxon>
        <taxon>Pseudomonadati</taxon>
        <taxon>Nitrospirota</taxon>
        <taxon>Nitrospiria</taxon>
        <taxon>Nitrospirales</taxon>
        <taxon>Nitrospiraceae</taxon>
        <taxon>Leptospirillum</taxon>
    </lineage>
</organism>
<dbReference type="EMBL" id="JPGK01000008">
    <property type="protein sequence ID" value="KGA93129.1"/>
    <property type="molecule type" value="Genomic_DNA"/>
</dbReference>
<dbReference type="AlphaFoldDB" id="A0A094X3I6"/>
<comment type="caution">
    <text evidence="1">The sequence shown here is derived from an EMBL/GenBank/DDBJ whole genome shotgun (WGS) entry which is preliminary data.</text>
</comment>
<dbReference type="PATRIC" id="fig|178606.4.peg.2078"/>
<sequence>MRIPRWVFEIDREMSESEGPFMWFAFWKTWEEEQQRIFS</sequence>
<accession>A0A094X3I6</accession>